<sequence length="24" mass="2658">MGVISTDMFTGECDSVCSRHCQHN</sequence>
<reference evidence="1" key="1">
    <citation type="submission" date="2014-11" db="EMBL/GenBank/DDBJ databases">
        <authorList>
            <person name="Amaro Gonzalez C."/>
        </authorList>
    </citation>
    <scope>NUCLEOTIDE SEQUENCE</scope>
</reference>
<accession>A0A0E9UX52</accession>
<evidence type="ECO:0000313" key="1">
    <source>
        <dbReference type="EMBL" id="JAH69755.1"/>
    </source>
</evidence>
<protein>
    <submittedName>
        <fullName evidence="1">Uncharacterized protein</fullName>
    </submittedName>
</protein>
<dbReference type="AlphaFoldDB" id="A0A0E9UX52"/>
<reference evidence="1" key="2">
    <citation type="journal article" date="2015" name="Fish Shellfish Immunol.">
        <title>Early steps in the European eel (Anguilla anguilla)-Vibrio vulnificus interaction in the gills: Role of the RtxA13 toxin.</title>
        <authorList>
            <person name="Callol A."/>
            <person name="Pajuelo D."/>
            <person name="Ebbesson L."/>
            <person name="Teles M."/>
            <person name="MacKenzie S."/>
            <person name="Amaro C."/>
        </authorList>
    </citation>
    <scope>NUCLEOTIDE SEQUENCE</scope>
</reference>
<proteinExistence type="predicted"/>
<name>A0A0E9UX52_ANGAN</name>
<dbReference type="EMBL" id="GBXM01038822">
    <property type="protein sequence ID" value="JAH69755.1"/>
    <property type="molecule type" value="Transcribed_RNA"/>
</dbReference>
<organism evidence="1">
    <name type="scientific">Anguilla anguilla</name>
    <name type="common">European freshwater eel</name>
    <name type="synonym">Muraena anguilla</name>
    <dbReference type="NCBI Taxonomy" id="7936"/>
    <lineage>
        <taxon>Eukaryota</taxon>
        <taxon>Metazoa</taxon>
        <taxon>Chordata</taxon>
        <taxon>Craniata</taxon>
        <taxon>Vertebrata</taxon>
        <taxon>Euteleostomi</taxon>
        <taxon>Actinopterygii</taxon>
        <taxon>Neopterygii</taxon>
        <taxon>Teleostei</taxon>
        <taxon>Anguilliformes</taxon>
        <taxon>Anguillidae</taxon>
        <taxon>Anguilla</taxon>
    </lineage>
</organism>